<feature type="transmembrane region" description="Helical" evidence="20">
    <location>
        <begin position="178"/>
        <end position="200"/>
    </location>
</feature>
<dbReference type="Pfam" id="PF00033">
    <property type="entry name" value="Cytochrome_B"/>
    <property type="match status" value="1"/>
</dbReference>
<dbReference type="FunFam" id="1.20.810.10:FF:000002">
    <property type="entry name" value="Cytochrome b"/>
    <property type="match status" value="1"/>
</dbReference>
<dbReference type="InterPro" id="IPR048259">
    <property type="entry name" value="Cytochrome_b_N_euk/bac"/>
</dbReference>
<keyword evidence="6 19" id="KW-0349">Heme</keyword>
<evidence type="ECO:0000256" key="4">
    <source>
        <dbReference type="ARBA" id="ARBA00013531"/>
    </source>
</evidence>
<evidence type="ECO:0000256" key="12">
    <source>
        <dbReference type="ARBA" id="ARBA00022989"/>
    </source>
</evidence>
<keyword evidence="16 20" id="KW-0472">Membrane</keyword>
<reference evidence="23" key="1">
    <citation type="journal article" date="2020" name="Mitochondrial DNA Part B Resour">
        <title>Gene rearrangements in the mitochondrial genome of robust tonguefish, Cynoglossus robustus (Pleuronectiformes: Cynoglossidae) and a comparative analysis with other Cynoglossus fishes.</title>
        <authorList>
            <person name="Song H.Y."/>
            <person name="Kim J.-K."/>
            <person name="Jo S."/>
            <person name="Jung S.-H."/>
            <person name="Lee D.-S."/>
            <person name="Kim B."/>
            <person name="Choi Y.J."/>
            <person name="Yoo J.S."/>
        </authorList>
    </citation>
    <scope>NUCLEOTIDE SEQUENCE</scope>
</reference>
<dbReference type="SUPFAM" id="SSF81342">
    <property type="entry name" value="Transmembrane di-heme cytochromes"/>
    <property type="match status" value="1"/>
</dbReference>
<feature type="domain" description="Cytochrome b/b6 C-terminal region profile" evidence="22">
    <location>
        <begin position="210"/>
        <end position="378"/>
    </location>
</feature>
<evidence type="ECO:0000256" key="20">
    <source>
        <dbReference type="RuleBase" id="RU362117"/>
    </source>
</evidence>
<dbReference type="CDD" id="cd00284">
    <property type="entry name" value="Cytochrome_b_N"/>
    <property type="match status" value="1"/>
</dbReference>
<dbReference type="PANTHER" id="PTHR19271:SF16">
    <property type="entry name" value="CYTOCHROME B"/>
    <property type="match status" value="1"/>
</dbReference>
<evidence type="ECO:0000256" key="17">
    <source>
        <dbReference type="ARBA" id="ARBA00061233"/>
    </source>
</evidence>
<dbReference type="PROSITE" id="PS51002">
    <property type="entry name" value="CYTB_NTER"/>
    <property type="match status" value="1"/>
</dbReference>
<dbReference type="InterPro" id="IPR005798">
    <property type="entry name" value="Cyt_b/b6_C"/>
</dbReference>
<dbReference type="CDD" id="cd00290">
    <property type="entry name" value="cytochrome_b_C"/>
    <property type="match status" value="1"/>
</dbReference>
<feature type="binding site" description="axial binding residue" evidence="19">
    <location>
        <position position="182"/>
    </location>
    <ligand>
        <name>heme b</name>
        <dbReference type="ChEBI" id="CHEBI:60344"/>
        <label>b562</label>
    </ligand>
    <ligandPart>
        <name>Fe</name>
        <dbReference type="ChEBI" id="CHEBI:18248"/>
    </ligandPart>
</feature>
<proteinExistence type="inferred from homology"/>
<feature type="transmembrane region" description="Helical" evidence="20">
    <location>
        <begin position="229"/>
        <end position="246"/>
    </location>
</feature>
<evidence type="ECO:0000256" key="7">
    <source>
        <dbReference type="ARBA" id="ARBA00022660"/>
    </source>
</evidence>
<dbReference type="SUPFAM" id="SSF81648">
    <property type="entry name" value="a domain/subunit of cytochrome bc1 complex (Ubiquinol-cytochrome c reductase)"/>
    <property type="match status" value="1"/>
</dbReference>
<evidence type="ECO:0000256" key="11">
    <source>
        <dbReference type="ARBA" id="ARBA00022982"/>
    </source>
</evidence>
<feature type="transmembrane region" description="Helical" evidence="20">
    <location>
        <begin position="33"/>
        <end position="56"/>
    </location>
</feature>
<feature type="transmembrane region" description="Helical" evidence="20">
    <location>
        <begin position="77"/>
        <end position="98"/>
    </location>
</feature>
<feature type="transmembrane region" description="Helical" evidence="20">
    <location>
        <begin position="320"/>
        <end position="341"/>
    </location>
</feature>
<dbReference type="AlphaFoldDB" id="A0A679C8D7"/>
<dbReference type="GO" id="GO:0016491">
    <property type="term" value="F:oxidoreductase activity"/>
    <property type="evidence" value="ECO:0007669"/>
    <property type="project" value="UniProtKB-UniRule"/>
</dbReference>
<dbReference type="Gene3D" id="1.20.810.10">
    <property type="entry name" value="Cytochrome Bc1 Complex, Chain C"/>
    <property type="match status" value="1"/>
</dbReference>
<dbReference type="InterPro" id="IPR036150">
    <property type="entry name" value="Cyt_b/b6_C_sf"/>
</dbReference>
<comment type="similarity">
    <text evidence="17 20">Belongs to the cytochrome b family.</text>
</comment>
<evidence type="ECO:0000256" key="14">
    <source>
        <dbReference type="ARBA" id="ARBA00023075"/>
    </source>
</evidence>
<dbReference type="InterPro" id="IPR030689">
    <property type="entry name" value="Cytochrome_b"/>
</dbReference>
<dbReference type="GO" id="GO:0046872">
    <property type="term" value="F:metal ion binding"/>
    <property type="evidence" value="ECO:0007669"/>
    <property type="project" value="UniProtKB-UniRule"/>
</dbReference>
<evidence type="ECO:0000259" key="22">
    <source>
        <dbReference type="PROSITE" id="PS51003"/>
    </source>
</evidence>
<evidence type="ECO:0000259" key="21">
    <source>
        <dbReference type="PROSITE" id="PS51002"/>
    </source>
</evidence>
<keyword evidence="7 20" id="KW-0679">Respiratory chain</keyword>
<feature type="transmembrane region" description="Helical" evidence="20">
    <location>
        <begin position="113"/>
        <end position="133"/>
    </location>
</feature>
<evidence type="ECO:0000256" key="19">
    <source>
        <dbReference type="PIRSR" id="PIRSR038885-2"/>
    </source>
</evidence>
<protein>
    <recommendedName>
        <fullName evidence="4 20">Cytochrome b</fullName>
    </recommendedName>
</protein>
<evidence type="ECO:0000256" key="8">
    <source>
        <dbReference type="ARBA" id="ARBA00022692"/>
    </source>
</evidence>
<dbReference type="GO" id="GO:0008121">
    <property type="term" value="F:quinol-cytochrome-c reductase activity"/>
    <property type="evidence" value="ECO:0007669"/>
    <property type="project" value="InterPro"/>
</dbReference>
<evidence type="ECO:0000256" key="15">
    <source>
        <dbReference type="ARBA" id="ARBA00023128"/>
    </source>
</evidence>
<keyword evidence="13 19" id="KW-0408">Iron</keyword>
<keyword evidence="14" id="KW-0830">Ubiquinone</keyword>
<feature type="binding site" description="axial binding residue" evidence="19">
    <location>
        <position position="97"/>
    </location>
    <ligand>
        <name>heme b</name>
        <dbReference type="ChEBI" id="CHEBI:60344"/>
        <label>b566</label>
    </ligand>
    <ligandPart>
        <name>Fe</name>
        <dbReference type="ChEBI" id="CHEBI:18248"/>
    </ligandPart>
</feature>
<dbReference type="InterPro" id="IPR016174">
    <property type="entry name" value="Di-haem_cyt_TM"/>
</dbReference>
<geneLocation type="mitochondrion" evidence="23"/>
<evidence type="ECO:0000256" key="16">
    <source>
        <dbReference type="ARBA" id="ARBA00023136"/>
    </source>
</evidence>
<dbReference type="PANTHER" id="PTHR19271">
    <property type="entry name" value="CYTOCHROME B"/>
    <property type="match status" value="1"/>
</dbReference>
<feature type="binding site" evidence="18">
    <location>
        <position position="201"/>
    </location>
    <ligand>
        <name>a ubiquinone</name>
        <dbReference type="ChEBI" id="CHEBI:16389"/>
    </ligand>
</feature>
<dbReference type="PROSITE" id="PS51003">
    <property type="entry name" value="CYTB_CTER"/>
    <property type="match status" value="1"/>
</dbReference>
<keyword evidence="5 20" id="KW-0813">Transport</keyword>
<evidence type="ECO:0000256" key="13">
    <source>
        <dbReference type="ARBA" id="ARBA00023004"/>
    </source>
</evidence>
<dbReference type="GO" id="GO:0005743">
    <property type="term" value="C:mitochondrial inner membrane"/>
    <property type="evidence" value="ECO:0007669"/>
    <property type="project" value="UniProtKB-SubCell"/>
</dbReference>
<comment type="cofactor">
    <cofactor evidence="20">
        <name>heme b</name>
        <dbReference type="ChEBI" id="CHEBI:60344"/>
    </cofactor>
    <text evidence="20">Binds 2 heme groups non-covalently.</text>
</comment>
<keyword evidence="11 20" id="KW-0249">Electron transport</keyword>
<feature type="transmembrane region" description="Helical" evidence="20">
    <location>
        <begin position="347"/>
        <end position="372"/>
    </location>
</feature>
<dbReference type="EMBL" id="LC482305">
    <property type="protein sequence ID" value="BBK07897.1"/>
    <property type="molecule type" value="Genomic_DNA"/>
</dbReference>
<keyword evidence="9 19" id="KW-0479">Metal-binding</keyword>
<evidence type="ECO:0000313" key="23">
    <source>
        <dbReference type="EMBL" id="BBK07897.1"/>
    </source>
</evidence>
<organism evidence="23">
    <name type="scientific">Cynoglossus robustus</name>
    <dbReference type="NCBI Taxonomy" id="345019"/>
    <lineage>
        <taxon>Eukaryota</taxon>
        <taxon>Metazoa</taxon>
        <taxon>Chordata</taxon>
        <taxon>Craniata</taxon>
        <taxon>Vertebrata</taxon>
        <taxon>Euteleostomi</taxon>
        <taxon>Actinopterygii</taxon>
        <taxon>Neopterygii</taxon>
        <taxon>Teleostei</taxon>
        <taxon>Neoteleostei</taxon>
        <taxon>Acanthomorphata</taxon>
        <taxon>Carangaria</taxon>
        <taxon>Pleuronectiformes</taxon>
        <taxon>Pleuronectoidei</taxon>
        <taxon>Cynoglossidae</taxon>
        <taxon>Cynoglossinae</taxon>
        <taxon>Cynoglossus</taxon>
    </lineage>
</organism>
<keyword evidence="15 20" id="KW-0496">Mitochondrion</keyword>
<evidence type="ECO:0000256" key="9">
    <source>
        <dbReference type="ARBA" id="ARBA00022723"/>
    </source>
</evidence>
<keyword evidence="8 20" id="KW-0812">Transmembrane</keyword>
<comment type="subcellular location">
    <subcellularLocation>
        <location evidence="2">Mitochondrion inner membrane</location>
        <topology evidence="2">Multi-pass membrane protein</topology>
    </subcellularLocation>
</comment>
<name>A0A679C8D7_9PLEU</name>
<gene>
    <name evidence="23" type="primary">Cyt b</name>
</gene>
<evidence type="ECO:0000256" key="6">
    <source>
        <dbReference type="ARBA" id="ARBA00022617"/>
    </source>
</evidence>
<dbReference type="InterPro" id="IPR005797">
    <property type="entry name" value="Cyt_b/b6_N"/>
</dbReference>
<dbReference type="InterPro" id="IPR048260">
    <property type="entry name" value="Cytochrome_b_C_euk/bac"/>
</dbReference>
<feature type="transmembrane region" description="Helical" evidence="20">
    <location>
        <begin position="145"/>
        <end position="166"/>
    </location>
</feature>
<keyword evidence="12 20" id="KW-1133">Transmembrane helix</keyword>
<dbReference type="GO" id="GO:0006122">
    <property type="term" value="P:mitochondrial electron transport, ubiquinol to cytochrome c"/>
    <property type="evidence" value="ECO:0007669"/>
    <property type="project" value="TreeGrafter"/>
</dbReference>
<evidence type="ECO:0000256" key="5">
    <source>
        <dbReference type="ARBA" id="ARBA00022448"/>
    </source>
</evidence>
<feature type="domain" description="Cytochrome b/b6 N-terminal region profile" evidence="21">
    <location>
        <begin position="1"/>
        <end position="209"/>
    </location>
</feature>
<comment type="function">
    <text evidence="1 20">Component of the ubiquinol-cytochrome c reductase complex (complex III or cytochrome b-c1 complex) that is part of the mitochondrial respiratory chain. The b-c1 complex mediates electron transfer from ubiquinol to cytochrome c. Contributes to the generation of a proton gradient across the mitochondrial membrane that is then used for ATP synthesis.</text>
</comment>
<dbReference type="GO" id="GO:0045275">
    <property type="term" value="C:respiratory chain complex III"/>
    <property type="evidence" value="ECO:0007669"/>
    <property type="project" value="InterPro"/>
</dbReference>
<dbReference type="InterPro" id="IPR027387">
    <property type="entry name" value="Cytb/b6-like_sf"/>
</dbReference>
<feature type="binding site" description="axial binding residue" evidence="19">
    <location>
        <position position="83"/>
    </location>
    <ligand>
        <name>heme b</name>
        <dbReference type="ChEBI" id="CHEBI:60344"/>
        <label>b562</label>
    </ligand>
    <ligandPart>
        <name>Fe</name>
        <dbReference type="ChEBI" id="CHEBI:18248"/>
    </ligandPart>
</feature>
<feature type="binding site" description="axial binding residue" evidence="19">
    <location>
        <position position="196"/>
    </location>
    <ligand>
        <name>heme b</name>
        <dbReference type="ChEBI" id="CHEBI:60344"/>
        <label>b566</label>
    </ligand>
    <ligandPart>
        <name>Fe</name>
        <dbReference type="ChEBI" id="CHEBI:18248"/>
    </ligandPart>
</feature>
<evidence type="ECO:0000256" key="18">
    <source>
        <dbReference type="PIRSR" id="PIRSR038885-1"/>
    </source>
</evidence>
<evidence type="ECO:0000256" key="10">
    <source>
        <dbReference type="ARBA" id="ARBA00022792"/>
    </source>
</evidence>
<keyword evidence="10" id="KW-0999">Mitochondrion inner membrane</keyword>
<evidence type="ECO:0000256" key="1">
    <source>
        <dbReference type="ARBA" id="ARBA00002566"/>
    </source>
</evidence>
<accession>A0A679C8D7</accession>
<dbReference type="Pfam" id="PF00032">
    <property type="entry name" value="Cytochrom_B_C"/>
    <property type="match status" value="1"/>
</dbReference>
<comment type="cofactor">
    <cofactor evidence="19">
        <name>heme</name>
        <dbReference type="ChEBI" id="CHEBI:30413"/>
    </cofactor>
    <text evidence="19">Binds 2 heme groups non-covalently.</text>
</comment>
<evidence type="ECO:0000256" key="3">
    <source>
        <dbReference type="ARBA" id="ARBA00011660"/>
    </source>
</evidence>
<feature type="transmembrane region" description="Helical" evidence="20">
    <location>
        <begin position="288"/>
        <end position="308"/>
    </location>
</feature>
<evidence type="ECO:0000256" key="2">
    <source>
        <dbReference type="ARBA" id="ARBA00004448"/>
    </source>
</evidence>
<sequence>MVSLRKSHPVLKIVNDALIDLPSPSNISTMWNFGSLLGLCLIAQILTGLFLAMHYTADISMAFSSVAHICRDVNYGWLIRNLHANGASFFFICIYLHIGRGLYYGSYLNMETWNTGVILLLLVMATAFVGYVLPWGQMSFWGATVITNLLSAIPYVGTTLVQWIWGGFSVDNATLTRFFAFHFLLPFIITAVVILHLLFLHETGSNNPLGVNSNLDKIPFHPYFSYKDLLGFMIMLSLLTSLALFYPNALGDPDNFTPANPLVTPPHIKPEWYFLFAYAILRSIPNKLGGVLALLFSILVLMLVPLLHTSKHRSMTFRPLSQVLFWTLVANVMILTWIGGMPVEEPYILIGQIASLLYFSIFLVFMPLTGLLENKMFK</sequence>
<comment type="subunit">
    <text evidence="3">The cytochrome bc1 complex contains 3 respiratory subunits (MT-CYB, CYC1 and UQCRFS1), 2 core proteins (UQCRC1 and UQCRC2) and probably 6 low-molecular weight proteins.</text>
</comment>
<dbReference type="PIRSF" id="PIRSF038885">
    <property type="entry name" value="COB"/>
    <property type="match status" value="1"/>
</dbReference>